<dbReference type="PANTHER" id="PTHR12086:SF11">
    <property type="entry name" value="EF-HAND DOMAIN-CONTAINING FAMILY MEMBER C2"/>
    <property type="match status" value="1"/>
</dbReference>
<proteinExistence type="evidence at transcript level"/>
<evidence type="ECO:0000259" key="11">
    <source>
        <dbReference type="PROSITE" id="PS51336"/>
    </source>
</evidence>
<feature type="domain" description="DM10" evidence="11">
    <location>
        <begin position="226"/>
        <end position="366"/>
    </location>
</feature>
<dbReference type="SMART" id="SM00676">
    <property type="entry name" value="DM10"/>
    <property type="match status" value="3"/>
</dbReference>
<organism evidence="12">
    <name type="scientific">Phallusia mammillata</name>
    <dbReference type="NCBI Taxonomy" id="59560"/>
    <lineage>
        <taxon>Eukaryota</taxon>
        <taxon>Metazoa</taxon>
        <taxon>Chordata</taxon>
        <taxon>Tunicata</taxon>
        <taxon>Ascidiacea</taxon>
        <taxon>Phlebobranchia</taxon>
        <taxon>Ascidiidae</taxon>
        <taxon>Phallusia</taxon>
    </lineage>
</organism>
<evidence type="ECO:0000256" key="1">
    <source>
        <dbReference type="ARBA" id="ARBA00004611"/>
    </source>
</evidence>
<dbReference type="FunFam" id="2.30.29.170:FF:000016">
    <property type="entry name" value="Predicted protein"/>
    <property type="match status" value="1"/>
</dbReference>
<gene>
    <name evidence="12" type="primary">Efhc2</name>
</gene>
<feature type="domain" description="DM10" evidence="11">
    <location>
        <begin position="75"/>
        <end position="182"/>
    </location>
</feature>
<dbReference type="Gene3D" id="1.10.238.10">
    <property type="entry name" value="EF-hand"/>
    <property type="match status" value="1"/>
</dbReference>
<keyword evidence="6" id="KW-0206">Cytoskeleton</keyword>
<evidence type="ECO:0000259" key="10">
    <source>
        <dbReference type="PROSITE" id="PS50222"/>
    </source>
</evidence>
<evidence type="ECO:0000256" key="2">
    <source>
        <dbReference type="ARBA" id="ARBA00022490"/>
    </source>
</evidence>
<dbReference type="FunFam" id="2.30.29.170:FF:000002">
    <property type="entry name" value="EF-hand domain (C-terminal) containing 1"/>
    <property type="match status" value="1"/>
</dbReference>
<keyword evidence="4" id="KW-0282">Flagellum</keyword>
<dbReference type="PANTHER" id="PTHR12086">
    <property type="entry name" value="EF-HAND DOMAIN C-TERMINAL CONTAINING PROTEIN"/>
    <property type="match status" value="1"/>
</dbReference>
<feature type="domain" description="EF-hand" evidence="10">
    <location>
        <begin position="556"/>
        <end position="591"/>
    </location>
</feature>
<evidence type="ECO:0000256" key="7">
    <source>
        <dbReference type="ARBA" id="ARBA00023273"/>
    </source>
</evidence>
<comment type="subcellular location">
    <subcellularLocation>
        <location evidence="1">Cytoplasm</location>
        <location evidence="1">Cytoskeleton</location>
        <location evidence="1">Flagellum axoneme</location>
    </subcellularLocation>
</comment>
<dbReference type="InterPro" id="IPR040193">
    <property type="entry name" value="EFHC1/EFHC2/EFHB"/>
</dbReference>
<comment type="function">
    <text evidence="8">Microtubule inner protein (MIP) part of the dynein-decorated doublet microtubules (DMTs) in cilia axoneme, which is required for motile cilia beating.</text>
</comment>
<evidence type="ECO:0000256" key="3">
    <source>
        <dbReference type="ARBA" id="ARBA00022737"/>
    </source>
</evidence>
<dbReference type="AlphaFoldDB" id="A0A6F9DC85"/>
<feature type="domain" description="DM10" evidence="11">
    <location>
        <begin position="428"/>
        <end position="535"/>
    </location>
</feature>
<evidence type="ECO:0000313" key="12">
    <source>
        <dbReference type="EMBL" id="CAB3241344.1"/>
    </source>
</evidence>
<evidence type="ECO:0000256" key="6">
    <source>
        <dbReference type="ARBA" id="ARBA00023212"/>
    </source>
</evidence>
<evidence type="ECO:0000256" key="5">
    <source>
        <dbReference type="ARBA" id="ARBA00023069"/>
    </source>
</evidence>
<dbReference type="GO" id="GO:0005874">
    <property type="term" value="C:microtubule"/>
    <property type="evidence" value="ECO:0007669"/>
    <property type="project" value="TreeGrafter"/>
</dbReference>
<dbReference type="InterPro" id="IPR002048">
    <property type="entry name" value="EF_hand_dom"/>
</dbReference>
<dbReference type="Gene3D" id="2.30.29.170">
    <property type="match status" value="3"/>
</dbReference>
<dbReference type="PROSITE" id="PS51336">
    <property type="entry name" value="DM10"/>
    <property type="match status" value="3"/>
</dbReference>
<accession>A0A6F9DC85</accession>
<keyword evidence="3" id="KW-0677">Repeat</keyword>
<dbReference type="InterPro" id="IPR006602">
    <property type="entry name" value="DM10_dom"/>
</dbReference>
<dbReference type="PROSITE" id="PS50222">
    <property type="entry name" value="EF_HAND_2"/>
    <property type="match status" value="1"/>
</dbReference>
<dbReference type="GO" id="GO:0005509">
    <property type="term" value="F:calcium ion binding"/>
    <property type="evidence" value="ECO:0007669"/>
    <property type="project" value="InterPro"/>
</dbReference>
<dbReference type="EMBL" id="LR784758">
    <property type="protein sequence ID" value="CAB3241344.1"/>
    <property type="molecule type" value="mRNA"/>
</dbReference>
<reference evidence="12" key="1">
    <citation type="submission" date="2020-04" db="EMBL/GenBank/DDBJ databases">
        <authorList>
            <person name="Neveu A P."/>
        </authorList>
    </citation>
    <scope>NUCLEOTIDE SEQUENCE</scope>
    <source>
        <tissue evidence="12">Whole embryo</tissue>
    </source>
</reference>
<keyword evidence="7" id="KW-0966">Cell projection</keyword>
<name>A0A6F9DC85_9ASCI</name>
<sequence>MALPYLPGNSFNASLGKEKFHKSHHFDYRNDVSMLVGEEKPGIGGELLRGQKIKPKHSIFPKGEGSSAPAWVAFDRQVLCFQAYFQEAVHEKHEEQYRIRACKLYFYLEDDSIQVIEPQVKNSGIPQGTLIRRHRIPLPAPRDDEYYSVEHFNVGNELVLYGRKFKLTDCDQFTKNFLRKLGVRINTPDKTPKDPYSNLRNEMEESMQALRPYERTDTLKQFLDHDRHVLRFNCYWDDSDAMFGDTREMVFHYFLADDTIEIREVIQPNAGRDAVPVFLKRARLPKSAPLPLRQPGEKTDRTVLNVFGPMGHGGRYILDSLKTGAVYEDYYTSADLVVGAVVNVWGRKLVLCDCDDFTKEYYRTKFGIDDFSSIKYKADQQMKVPRPIPPYNGFGSEEDSLCSCMGLIPKPPQRDFIKFMERDRHGLESNVLRFVAYMATDNPIDKDRKFIVSYFLSDDTISFFEPPQRNSGIIGGKFLERGRIKKPGQDLFKSEMSEYFTAQDLFVGAKFVFSNFEFVITDADEYAFRYMEQHNNEFPQAKSALILEKLRKTCKEKSKEVKEYLVMNDPDNSGKIRYESLRNLLAQMQNFSEHEIMTIGRQYAHREPEEIDMNLVLAVAQEKLRKKNFEDFSRLQEALVYEDPSGKGKLPAGEVRTVCRAFKLPLPEDVLQILMNKLSDNGMLDYKELVNKINWRENPVEAVQYQQLPIKLDASWSGGDITKSASVQMVAYHSLVEDVFGKQDS</sequence>
<evidence type="ECO:0000256" key="8">
    <source>
        <dbReference type="ARBA" id="ARBA00035003"/>
    </source>
</evidence>
<keyword evidence="5" id="KW-0969">Cilium</keyword>
<dbReference type="Pfam" id="PF06565">
    <property type="entry name" value="DM10_dom"/>
    <property type="match status" value="3"/>
</dbReference>
<evidence type="ECO:0000256" key="4">
    <source>
        <dbReference type="ARBA" id="ARBA00022846"/>
    </source>
</evidence>
<keyword evidence="2" id="KW-0963">Cytoplasm</keyword>
<protein>
    <recommendedName>
        <fullName evidence="9">EF-hand domain-containing family member C2</fullName>
    </recommendedName>
</protein>
<dbReference type="FunFam" id="2.30.29.170:FF:000003">
    <property type="entry name" value="EF-hand domain (C-terminal) containing 1"/>
    <property type="match status" value="1"/>
</dbReference>
<dbReference type="GO" id="GO:0010975">
    <property type="term" value="P:regulation of neuron projection development"/>
    <property type="evidence" value="ECO:0007669"/>
    <property type="project" value="TreeGrafter"/>
</dbReference>
<dbReference type="SUPFAM" id="SSF47473">
    <property type="entry name" value="EF-hand"/>
    <property type="match status" value="1"/>
</dbReference>
<evidence type="ECO:0000256" key="9">
    <source>
        <dbReference type="ARBA" id="ARBA00039880"/>
    </source>
</evidence>
<dbReference type="InterPro" id="IPR011992">
    <property type="entry name" value="EF-hand-dom_pair"/>
</dbReference>